<keyword evidence="3" id="KW-0472">Membrane</keyword>
<dbReference type="GO" id="GO:0004497">
    <property type="term" value="F:monooxygenase activity"/>
    <property type="evidence" value="ECO:0007669"/>
    <property type="project" value="InterPro"/>
</dbReference>
<proteinExistence type="inferred from homology"/>
<dbReference type="EMBL" id="VJMJ01000122">
    <property type="protein sequence ID" value="KAF0733503.1"/>
    <property type="molecule type" value="Genomic_DNA"/>
</dbReference>
<reference evidence="4 5" key="1">
    <citation type="submission" date="2019-07" db="EMBL/GenBank/DDBJ databases">
        <title>Genomics analysis of Aphanomyces spp. identifies a new class of oomycete effector associated with host adaptation.</title>
        <authorList>
            <person name="Gaulin E."/>
        </authorList>
    </citation>
    <scope>NUCLEOTIDE SEQUENCE [LARGE SCALE GENOMIC DNA]</scope>
    <source>
        <strain evidence="4 5">ATCC 201684</strain>
    </source>
</reference>
<comment type="caution">
    <text evidence="4">The sequence shown here is derived from an EMBL/GenBank/DDBJ whole genome shotgun (WGS) entry which is preliminary data.</text>
</comment>
<keyword evidence="5" id="KW-1185">Reference proteome</keyword>
<dbReference type="VEuPathDB" id="FungiDB:AeMF1_017073"/>
<dbReference type="PRINTS" id="PR00385">
    <property type="entry name" value="P450"/>
</dbReference>
<comment type="cofactor">
    <cofactor evidence="2">
        <name>heme</name>
        <dbReference type="ChEBI" id="CHEBI:30413"/>
    </cofactor>
</comment>
<dbReference type="GO" id="GO:0005506">
    <property type="term" value="F:iron ion binding"/>
    <property type="evidence" value="ECO:0007669"/>
    <property type="project" value="InterPro"/>
</dbReference>
<evidence type="ECO:0000313" key="4">
    <source>
        <dbReference type="EMBL" id="KAF0733503.1"/>
    </source>
</evidence>
<keyword evidence="2" id="KW-0408">Iron</keyword>
<dbReference type="InterPro" id="IPR036396">
    <property type="entry name" value="Cyt_P450_sf"/>
</dbReference>
<dbReference type="VEuPathDB" id="FungiDB:AeMF1_004741"/>
<dbReference type="PRINTS" id="PR00463">
    <property type="entry name" value="EP450I"/>
</dbReference>
<dbReference type="InterPro" id="IPR001128">
    <property type="entry name" value="Cyt_P450"/>
</dbReference>
<keyword evidence="3" id="KW-0812">Transmembrane</keyword>
<organism evidence="4 5">
    <name type="scientific">Aphanomyces euteiches</name>
    <dbReference type="NCBI Taxonomy" id="100861"/>
    <lineage>
        <taxon>Eukaryota</taxon>
        <taxon>Sar</taxon>
        <taxon>Stramenopiles</taxon>
        <taxon>Oomycota</taxon>
        <taxon>Saprolegniomycetes</taxon>
        <taxon>Saprolegniales</taxon>
        <taxon>Verrucalvaceae</taxon>
        <taxon>Aphanomyces</taxon>
    </lineage>
</organism>
<dbReference type="GO" id="GO:0020037">
    <property type="term" value="F:heme binding"/>
    <property type="evidence" value="ECO:0007669"/>
    <property type="project" value="InterPro"/>
</dbReference>
<dbReference type="Pfam" id="PF00067">
    <property type="entry name" value="p450"/>
    <property type="match status" value="1"/>
</dbReference>
<dbReference type="PANTHER" id="PTHR24305:SF166">
    <property type="entry name" value="CYTOCHROME P450 12A4, MITOCHONDRIAL-RELATED"/>
    <property type="match status" value="1"/>
</dbReference>
<keyword evidence="2" id="KW-0349">Heme</keyword>
<dbReference type="AlphaFoldDB" id="A0A6G0X119"/>
<feature type="binding site" description="axial binding residue" evidence="2">
    <location>
        <position position="507"/>
    </location>
    <ligand>
        <name>heme</name>
        <dbReference type="ChEBI" id="CHEBI:30413"/>
    </ligand>
    <ligandPart>
        <name>Fe</name>
        <dbReference type="ChEBI" id="CHEBI:18248"/>
    </ligandPart>
</feature>
<dbReference type="SUPFAM" id="SSF48264">
    <property type="entry name" value="Cytochrome P450"/>
    <property type="match status" value="2"/>
</dbReference>
<keyword evidence="3" id="KW-1133">Transmembrane helix</keyword>
<dbReference type="Gene3D" id="1.10.630.10">
    <property type="entry name" value="Cytochrome P450"/>
    <property type="match status" value="2"/>
</dbReference>
<keyword evidence="2" id="KW-0479">Metal-binding</keyword>
<dbReference type="PANTHER" id="PTHR24305">
    <property type="entry name" value="CYTOCHROME P450"/>
    <property type="match status" value="1"/>
</dbReference>
<evidence type="ECO:0000313" key="5">
    <source>
        <dbReference type="Proteomes" id="UP000481153"/>
    </source>
</evidence>
<gene>
    <name evidence="4" type="ORF">Ae201684_009740</name>
</gene>
<feature type="transmembrane region" description="Helical" evidence="3">
    <location>
        <begin position="278"/>
        <end position="298"/>
    </location>
</feature>
<evidence type="ECO:0000256" key="2">
    <source>
        <dbReference type="PIRSR" id="PIRSR602401-1"/>
    </source>
</evidence>
<feature type="transmembrane region" description="Helical" evidence="3">
    <location>
        <begin position="6"/>
        <end position="27"/>
    </location>
</feature>
<dbReference type="Proteomes" id="UP000481153">
    <property type="component" value="Unassembled WGS sequence"/>
</dbReference>
<protein>
    <recommendedName>
        <fullName evidence="6">Cytochrome P450</fullName>
    </recommendedName>
</protein>
<dbReference type="GO" id="GO:0016705">
    <property type="term" value="F:oxidoreductase activity, acting on paired donors, with incorporation or reduction of molecular oxygen"/>
    <property type="evidence" value="ECO:0007669"/>
    <property type="project" value="InterPro"/>
</dbReference>
<evidence type="ECO:0000256" key="1">
    <source>
        <dbReference type="ARBA" id="ARBA00010617"/>
    </source>
</evidence>
<dbReference type="InterPro" id="IPR002401">
    <property type="entry name" value="Cyt_P450_E_grp-I"/>
</dbReference>
<evidence type="ECO:0000256" key="3">
    <source>
        <dbReference type="SAM" id="Phobius"/>
    </source>
</evidence>
<sequence>MIEISPLMLIGTMVIPGFLSFPIPSLIKRRKAQATLKRIVKEIIQDKLTASPAEKLKDLLDMMLPHSTIDQTVAHTVSFMTGGYDTSSNTLGFVFGTLASHPTVVAAVRAEYNKVISEHGSLTSWEAVNELMYTQAVIQETMRVNATAFTNAHRITEADDHVPMSDGSRVFIPKDFVLGEGLFSAEGKQHDMYRKLLNPLFTVSKIKSFVQIFENQTMLYCQKFLEPACDSREPVNLGIVFSRLTFSIIGLTVIGFDFDKDPSAIQAYEQSMIQMSPFMLLGSFVIPGFTSLPIPSLVKRRKAQDSLKKIMMQVIQDKLAASSSNEPKDLLDRILTNSSTEEALSHTVTFMLVGHDTSSNTLSFVIGMLASHPDATAAIRAEYTKVVSKYGSLSSWEAVSELQFTQAVIQETLRLNTVVFTILPRTTLAHDSVPMSDGSTVFIPKGTIAHVNVGAMNRNPKYWANPEKFIPDRFLAGSPEWNADLDLRGGKPHTYHYLPFIAGSKSCIGQRFAVAELQVIVATLVSKYEFTPTPKTDMRPDFNGVALKPIHLEMALHRAVAPSA</sequence>
<accession>A0A6G0X119</accession>
<comment type="similarity">
    <text evidence="1">Belongs to the cytochrome P450 family.</text>
</comment>
<evidence type="ECO:0008006" key="6">
    <source>
        <dbReference type="Google" id="ProtNLM"/>
    </source>
</evidence>
<dbReference type="InterPro" id="IPR050121">
    <property type="entry name" value="Cytochrome_P450_monoxygenase"/>
</dbReference>
<name>A0A6G0X119_9STRA</name>
<feature type="transmembrane region" description="Helical" evidence="3">
    <location>
        <begin position="240"/>
        <end position="258"/>
    </location>
</feature>